<evidence type="ECO:0000313" key="2">
    <source>
        <dbReference type="Proteomes" id="UP000005438"/>
    </source>
</evidence>
<evidence type="ECO:0008006" key="3">
    <source>
        <dbReference type="Google" id="ProtNLM"/>
    </source>
</evidence>
<sequence>MKLSQKALKAINNPSTRRRLMDVLDCTEFTIARYIQKNSDNLTKAAAMQVIRDVTGLTDSEILEETSKSFSQK</sequence>
<evidence type="ECO:0000313" key="1">
    <source>
        <dbReference type="EMBL" id="AEV97462.1"/>
    </source>
</evidence>
<dbReference type="EMBL" id="CP003178">
    <property type="protein sequence ID" value="AEV97462.1"/>
    <property type="molecule type" value="Genomic_DNA"/>
</dbReference>
<dbReference type="Proteomes" id="UP000005438">
    <property type="component" value="Chromosome"/>
</dbReference>
<organism evidence="1 2">
    <name type="scientific">Niastella koreensis (strain DSM 17620 / KACC 11465 / NBRC 106392 / GR20-10)</name>
    <dbReference type="NCBI Taxonomy" id="700598"/>
    <lineage>
        <taxon>Bacteria</taxon>
        <taxon>Pseudomonadati</taxon>
        <taxon>Bacteroidota</taxon>
        <taxon>Chitinophagia</taxon>
        <taxon>Chitinophagales</taxon>
        <taxon>Chitinophagaceae</taxon>
        <taxon>Niastella</taxon>
    </lineage>
</organism>
<dbReference type="RefSeq" id="WP_014217376.1">
    <property type="nucleotide sequence ID" value="NC_016609.1"/>
</dbReference>
<dbReference type="KEGG" id="nko:Niako_1086"/>
<dbReference type="OrthoDB" id="677170at2"/>
<reference evidence="1 2" key="1">
    <citation type="submission" date="2011-12" db="EMBL/GenBank/DDBJ databases">
        <title>The complete genome of Niastella koreensis GR20-10.</title>
        <authorList>
            <consortium name="US DOE Joint Genome Institute (JGI-PGF)"/>
            <person name="Lucas S."/>
            <person name="Han J."/>
            <person name="Lapidus A."/>
            <person name="Bruce D."/>
            <person name="Goodwin L."/>
            <person name="Pitluck S."/>
            <person name="Peters L."/>
            <person name="Kyrpides N."/>
            <person name="Mavromatis K."/>
            <person name="Ivanova N."/>
            <person name="Mikhailova N."/>
            <person name="Davenport K."/>
            <person name="Saunders E."/>
            <person name="Detter J.C."/>
            <person name="Tapia R."/>
            <person name="Han C."/>
            <person name="Land M."/>
            <person name="Hauser L."/>
            <person name="Markowitz V."/>
            <person name="Cheng J.-F."/>
            <person name="Hugenholtz P."/>
            <person name="Woyke T."/>
            <person name="Wu D."/>
            <person name="Tindall B."/>
            <person name="Pomrenke H."/>
            <person name="Brambilla E."/>
            <person name="Klenk H.-P."/>
            <person name="Eisen J.A."/>
        </authorList>
    </citation>
    <scope>NUCLEOTIDE SEQUENCE [LARGE SCALE GENOMIC DNA]</scope>
    <source>
        <strain evidence="2">DSM 17620 / KACC 11465 / NBRC 106392 / GR20-10</strain>
    </source>
</reference>
<gene>
    <name evidence="1" type="ordered locus">Niako_1086</name>
</gene>
<protein>
    <recommendedName>
        <fullName evidence="3">HTH cro/C1-type domain-containing protein</fullName>
    </recommendedName>
</protein>
<dbReference type="AlphaFoldDB" id="G8THN4"/>
<accession>G8THN4</accession>
<dbReference type="HOGENOM" id="CLU_2700975_0_0_10"/>
<dbReference type="STRING" id="700598.Niako_1086"/>
<name>G8THN4_NIAKG</name>
<proteinExistence type="predicted"/>